<evidence type="ECO:0000313" key="2">
    <source>
        <dbReference type="EMBL" id="MFD1144434.1"/>
    </source>
</evidence>
<dbReference type="Proteomes" id="UP001597116">
    <property type="component" value="Unassembled WGS sequence"/>
</dbReference>
<name>A0ABW3QLS4_9BACT</name>
<protein>
    <recommendedName>
        <fullName evidence="4">DUF5683 domain-containing protein</fullName>
    </recommendedName>
</protein>
<feature type="compositionally biased region" description="Low complexity" evidence="1">
    <location>
        <begin position="124"/>
        <end position="139"/>
    </location>
</feature>
<feature type="region of interest" description="Disordered" evidence="1">
    <location>
        <begin position="122"/>
        <end position="148"/>
    </location>
</feature>
<proteinExistence type="predicted"/>
<gene>
    <name evidence="2" type="ORF">ACFQ4C_25125</name>
</gene>
<comment type="caution">
    <text evidence="2">The sequence shown here is derived from an EMBL/GenBank/DDBJ whole genome shotgun (WGS) entry which is preliminary data.</text>
</comment>
<keyword evidence="3" id="KW-1185">Reference proteome</keyword>
<dbReference type="RefSeq" id="WP_265988704.1">
    <property type="nucleotide sequence ID" value="NZ_CP110973.1"/>
</dbReference>
<evidence type="ECO:0000313" key="3">
    <source>
        <dbReference type="Proteomes" id="UP001597116"/>
    </source>
</evidence>
<sequence>MHQLYTRSWPKRFVAFLLLIQALPALSQVSITNIRINAIDESAVEILYDLTGNQPADSLYLRIRSQTNGLLNPAAQYLSGDWGQDVAPGPNRRIVWKALENGYELDEPIRATLLVKTAQKTNSQPVTVTPAAPQTPTTAESPAKESKYRPGGPAFALLSVVAPGVGNIFVQSPRPVIGHRLGITATCYGLMAYGLVEKKRSRDEYALYEQQRNRTAAQPLYDRANAHHHRYYLATRLAGAIWVTDIVATFIKGVQNQKQRARAAQPKVSLLPGSQAGYPVAVFQYKF</sequence>
<accession>A0ABW3QLS4</accession>
<dbReference type="EMBL" id="JBHTLP010000021">
    <property type="protein sequence ID" value="MFD1144434.1"/>
    <property type="molecule type" value="Genomic_DNA"/>
</dbReference>
<organism evidence="2 3">
    <name type="scientific">Larkinella insperata</name>
    <dbReference type="NCBI Taxonomy" id="332158"/>
    <lineage>
        <taxon>Bacteria</taxon>
        <taxon>Pseudomonadati</taxon>
        <taxon>Bacteroidota</taxon>
        <taxon>Cytophagia</taxon>
        <taxon>Cytophagales</taxon>
        <taxon>Spirosomataceae</taxon>
        <taxon>Larkinella</taxon>
    </lineage>
</organism>
<evidence type="ECO:0008006" key="4">
    <source>
        <dbReference type="Google" id="ProtNLM"/>
    </source>
</evidence>
<evidence type="ECO:0000256" key="1">
    <source>
        <dbReference type="SAM" id="MobiDB-lite"/>
    </source>
</evidence>
<reference evidence="3" key="1">
    <citation type="journal article" date="2019" name="Int. J. Syst. Evol. Microbiol.">
        <title>The Global Catalogue of Microorganisms (GCM) 10K type strain sequencing project: providing services to taxonomists for standard genome sequencing and annotation.</title>
        <authorList>
            <consortium name="The Broad Institute Genomics Platform"/>
            <consortium name="The Broad Institute Genome Sequencing Center for Infectious Disease"/>
            <person name="Wu L."/>
            <person name="Ma J."/>
        </authorList>
    </citation>
    <scope>NUCLEOTIDE SEQUENCE [LARGE SCALE GENOMIC DNA]</scope>
    <source>
        <strain evidence="3">CCUG 55608</strain>
    </source>
</reference>